<keyword evidence="1" id="KW-0472">Membrane</keyword>
<proteinExistence type="predicted"/>
<sequence>MEPTEPISRPKVRILGRHFHLPGSRWLRMILGVAMIIGGFLGFLPILGFWMIPVGLLILSVDIPAVRRGRRRLSVWWGRRRQASKQAPSEPTS</sequence>
<dbReference type="RefSeq" id="WP_284313599.1">
    <property type="nucleotide sequence ID" value="NZ_BSPC01000028.1"/>
</dbReference>
<evidence type="ECO:0000256" key="1">
    <source>
        <dbReference type="SAM" id="Phobius"/>
    </source>
</evidence>
<evidence type="ECO:0008006" key="4">
    <source>
        <dbReference type="Google" id="ProtNLM"/>
    </source>
</evidence>
<protein>
    <recommendedName>
        <fullName evidence="4">Transmembrane protein (PGPGW)</fullName>
    </recommendedName>
</protein>
<dbReference type="Proteomes" id="UP001156882">
    <property type="component" value="Unassembled WGS sequence"/>
</dbReference>
<evidence type="ECO:0000313" key="2">
    <source>
        <dbReference type="EMBL" id="GLS20341.1"/>
    </source>
</evidence>
<feature type="transmembrane region" description="Helical" evidence="1">
    <location>
        <begin position="26"/>
        <end position="43"/>
    </location>
</feature>
<dbReference type="EMBL" id="BSPC01000028">
    <property type="protein sequence ID" value="GLS20341.1"/>
    <property type="molecule type" value="Genomic_DNA"/>
</dbReference>
<keyword evidence="1" id="KW-1133">Transmembrane helix</keyword>
<name>A0ABQ6CJ91_9HYPH</name>
<accession>A0ABQ6CJ91</accession>
<keyword evidence="3" id="KW-1185">Reference proteome</keyword>
<reference evidence="3" key="1">
    <citation type="journal article" date="2019" name="Int. J. Syst. Evol. Microbiol.">
        <title>The Global Catalogue of Microorganisms (GCM) 10K type strain sequencing project: providing services to taxonomists for standard genome sequencing and annotation.</title>
        <authorList>
            <consortium name="The Broad Institute Genomics Platform"/>
            <consortium name="The Broad Institute Genome Sequencing Center for Infectious Disease"/>
            <person name="Wu L."/>
            <person name="Ma J."/>
        </authorList>
    </citation>
    <scope>NUCLEOTIDE SEQUENCE [LARGE SCALE GENOMIC DNA]</scope>
    <source>
        <strain evidence="3">NBRC 101365</strain>
    </source>
</reference>
<gene>
    <name evidence="2" type="ORF">GCM10007874_33580</name>
</gene>
<comment type="caution">
    <text evidence="2">The sequence shown here is derived from an EMBL/GenBank/DDBJ whole genome shotgun (WGS) entry which is preliminary data.</text>
</comment>
<organism evidence="2 3">
    <name type="scientific">Labrys miyagiensis</name>
    <dbReference type="NCBI Taxonomy" id="346912"/>
    <lineage>
        <taxon>Bacteria</taxon>
        <taxon>Pseudomonadati</taxon>
        <taxon>Pseudomonadota</taxon>
        <taxon>Alphaproteobacteria</taxon>
        <taxon>Hyphomicrobiales</taxon>
        <taxon>Xanthobacteraceae</taxon>
        <taxon>Labrys</taxon>
    </lineage>
</organism>
<keyword evidence="1" id="KW-0812">Transmembrane</keyword>
<evidence type="ECO:0000313" key="3">
    <source>
        <dbReference type="Proteomes" id="UP001156882"/>
    </source>
</evidence>